<evidence type="ECO:0000313" key="1">
    <source>
        <dbReference type="EMBL" id="DAD21535.1"/>
    </source>
</evidence>
<organism evidence="1 2">
    <name type="scientific">Nelumbo nucifera</name>
    <name type="common">Sacred lotus</name>
    <dbReference type="NCBI Taxonomy" id="4432"/>
    <lineage>
        <taxon>Eukaryota</taxon>
        <taxon>Viridiplantae</taxon>
        <taxon>Streptophyta</taxon>
        <taxon>Embryophyta</taxon>
        <taxon>Tracheophyta</taxon>
        <taxon>Spermatophyta</taxon>
        <taxon>Magnoliopsida</taxon>
        <taxon>Proteales</taxon>
        <taxon>Nelumbonaceae</taxon>
        <taxon>Nelumbo</taxon>
    </lineage>
</organism>
<protein>
    <submittedName>
        <fullName evidence="1">Uncharacterized protein</fullName>
    </submittedName>
</protein>
<comment type="caution">
    <text evidence="1">The sequence shown here is derived from an EMBL/GenBank/DDBJ whole genome shotgun (WGS) entry which is preliminary data.</text>
</comment>
<sequence>MTYSVSLPYVFVSLKTPPTLPQLALRN</sequence>
<reference evidence="1 2" key="1">
    <citation type="journal article" date="2020" name="Mol. Biol. Evol.">
        <title>Distinct Expression and Methylation Patterns for Genes with Different Fates following a Single Whole-Genome Duplication in Flowering Plants.</title>
        <authorList>
            <person name="Shi T."/>
            <person name="Rahmani R.S."/>
            <person name="Gugger P.F."/>
            <person name="Wang M."/>
            <person name="Li H."/>
            <person name="Zhang Y."/>
            <person name="Li Z."/>
            <person name="Wang Q."/>
            <person name="Van de Peer Y."/>
            <person name="Marchal K."/>
            <person name="Chen J."/>
        </authorList>
    </citation>
    <scope>NUCLEOTIDE SEQUENCE [LARGE SCALE GENOMIC DNA]</scope>
    <source>
        <tissue evidence="1">Leaf</tissue>
    </source>
</reference>
<keyword evidence="2" id="KW-1185">Reference proteome</keyword>
<name>A0A822XRW7_NELNU</name>
<gene>
    <name evidence="1" type="ORF">HUJ06_022998</name>
</gene>
<evidence type="ECO:0000313" key="2">
    <source>
        <dbReference type="Proteomes" id="UP000607653"/>
    </source>
</evidence>
<dbReference type="Proteomes" id="UP000607653">
    <property type="component" value="Unassembled WGS sequence"/>
</dbReference>
<accession>A0A822XRW7</accession>
<dbReference type="EMBL" id="DUZY01000001">
    <property type="protein sequence ID" value="DAD21535.1"/>
    <property type="molecule type" value="Genomic_DNA"/>
</dbReference>
<dbReference type="AlphaFoldDB" id="A0A822XRW7"/>
<proteinExistence type="predicted"/>